<dbReference type="AlphaFoldDB" id="A0A8J3DQJ9"/>
<organism evidence="4 5">
    <name type="scientific">Limoniibacter endophyticus</name>
    <dbReference type="NCBI Taxonomy" id="1565040"/>
    <lineage>
        <taxon>Bacteria</taxon>
        <taxon>Pseudomonadati</taxon>
        <taxon>Pseudomonadota</taxon>
        <taxon>Alphaproteobacteria</taxon>
        <taxon>Hyphomicrobiales</taxon>
        <taxon>Bartonellaceae</taxon>
        <taxon>Limoniibacter</taxon>
    </lineage>
</organism>
<name>A0A8J3DQJ9_9HYPH</name>
<evidence type="ECO:0000256" key="2">
    <source>
        <dbReference type="ARBA" id="ARBA00022803"/>
    </source>
</evidence>
<dbReference type="Pfam" id="PF14559">
    <property type="entry name" value="TPR_19"/>
    <property type="match status" value="1"/>
</dbReference>
<keyword evidence="5" id="KW-1185">Reference proteome</keyword>
<dbReference type="PANTHER" id="PTHR44858">
    <property type="entry name" value="TETRATRICOPEPTIDE REPEAT PROTEIN 6"/>
    <property type="match status" value="1"/>
</dbReference>
<dbReference type="Gene3D" id="1.25.40.10">
    <property type="entry name" value="Tetratricopeptide repeat domain"/>
    <property type="match status" value="1"/>
</dbReference>
<dbReference type="SMART" id="SM00028">
    <property type="entry name" value="TPR"/>
    <property type="match status" value="2"/>
</dbReference>
<dbReference type="InterPro" id="IPR019734">
    <property type="entry name" value="TPR_rpt"/>
</dbReference>
<dbReference type="EMBL" id="BMZO01000009">
    <property type="protein sequence ID" value="GHC77050.1"/>
    <property type="molecule type" value="Genomic_DNA"/>
</dbReference>
<accession>A0A8J3DQJ9</accession>
<sequence>MALLISPVSAQQTGQEKRGVSVVAKDQKAELDGLFETLKKTSNPQAAARIAARIRTSLSHSGSETVDLMMGWAQEAVGNQNFGVALDFLDQITIIDPDYAEAYGLRATIYIITQDFEKSKADMRKALSLEPRHPAILAAYAQLLQAEGNKKQALRVLERLLGVYPTAPDAQQAYFDLFNELDGRAI</sequence>
<comment type="caution">
    <text evidence="4">The sequence shown here is derived from an EMBL/GenBank/DDBJ whole genome shotgun (WGS) entry which is preliminary data.</text>
</comment>
<proteinExistence type="predicted"/>
<evidence type="ECO:0000256" key="3">
    <source>
        <dbReference type="PROSITE-ProRule" id="PRU00339"/>
    </source>
</evidence>
<dbReference type="PANTHER" id="PTHR44858:SF1">
    <property type="entry name" value="UDP-N-ACETYLGLUCOSAMINE--PEPTIDE N-ACETYLGLUCOSAMINYLTRANSFERASE SPINDLY-RELATED"/>
    <property type="match status" value="1"/>
</dbReference>
<reference evidence="4" key="1">
    <citation type="journal article" date="2014" name="Int. J. Syst. Evol. Microbiol.">
        <title>Complete genome sequence of Corynebacterium casei LMG S-19264T (=DSM 44701T), isolated from a smear-ripened cheese.</title>
        <authorList>
            <consortium name="US DOE Joint Genome Institute (JGI-PGF)"/>
            <person name="Walter F."/>
            <person name="Albersmeier A."/>
            <person name="Kalinowski J."/>
            <person name="Ruckert C."/>
        </authorList>
    </citation>
    <scope>NUCLEOTIDE SEQUENCE</scope>
    <source>
        <strain evidence="4">KCTC 42097</strain>
    </source>
</reference>
<dbReference type="InterPro" id="IPR011990">
    <property type="entry name" value="TPR-like_helical_dom_sf"/>
</dbReference>
<evidence type="ECO:0000256" key="1">
    <source>
        <dbReference type="ARBA" id="ARBA00022737"/>
    </source>
</evidence>
<dbReference type="SUPFAM" id="SSF48452">
    <property type="entry name" value="TPR-like"/>
    <property type="match status" value="1"/>
</dbReference>
<evidence type="ECO:0000313" key="4">
    <source>
        <dbReference type="EMBL" id="GHC77050.1"/>
    </source>
</evidence>
<keyword evidence="2 3" id="KW-0802">TPR repeat</keyword>
<dbReference type="PROSITE" id="PS50005">
    <property type="entry name" value="TPR"/>
    <property type="match status" value="1"/>
</dbReference>
<evidence type="ECO:0000313" key="5">
    <source>
        <dbReference type="Proteomes" id="UP000641137"/>
    </source>
</evidence>
<gene>
    <name evidence="4" type="ORF">GCM10010136_28300</name>
</gene>
<dbReference type="RefSeq" id="WP_189491442.1">
    <property type="nucleotide sequence ID" value="NZ_BMZO01000009.1"/>
</dbReference>
<feature type="repeat" description="TPR" evidence="3">
    <location>
        <begin position="100"/>
        <end position="133"/>
    </location>
</feature>
<keyword evidence="1" id="KW-0677">Repeat</keyword>
<protein>
    <recommendedName>
        <fullName evidence="6">Tetratricopeptide repeat protein</fullName>
    </recommendedName>
</protein>
<dbReference type="Proteomes" id="UP000641137">
    <property type="component" value="Unassembled WGS sequence"/>
</dbReference>
<dbReference type="InterPro" id="IPR050498">
    <property type="entry name" value="Ycf3"/>
</dbReference>
<reference evidence="4" key="2">
    <citation type="submission" date="2020-09" db="EMBL/GenBank/DDBJ databases">
        <authorList>
            <person name="Sun Q."/>
            <person name="Kim S."/>
        </authorList>
    </citation>
    <scope>NUCLEOTIDE SEQUENCE</scope>
    <source>
        <strain evidence="4">KCTC 42097</strain>
    </source>
</reference>
<evidence type="ECO:0008006" key="6">
    <source>
        <dbReference type="Google" id="ProtNLM"/>
    </source>
</evidence>